<evidence type="ECO:0000259" key="2">
    <source>
        <dbReference type="Pfam" id="PF00582"/>
    </source>
</evidence>
<dbReference type="Pfam" id="PF00582">
    <property type="entry name" value="Usp"/>
    <property type="match status" value="1"/>
</dbReference>
<reference evidence="3 4" key="1">
    <citation type="submission" date="2017-01" db="EMBL/GenBank/DDBJ databases">
        <title>Genome Sequencing of a Marine Spirillum, Oceanospirillum multiglobuliferum ATCC 33336, from Japan.</title>
        <authorList>
            <person name="Carney J.G."/>
            <person name="Trachtenberg A.M."/>
            <person name="Rheaume B.A."/>
            <person name="Linnane J.D."/>
            <person name="Pitts N.L."/>
            <person name="Mykles D.L."/>
            <person name="Maclea K.S."/>
        </authorList>
    </citation>
    <scope>NUCLEOTIDE SEQUENCE [LARGE SCALE GENOMIC DNA]</scope>
    <source>
        <strain evidence="3 4">ATCC 33336</strain>
    </source>
</reference>
<dbReference type="AlphaFoldDB" id="A0A1T4QMF7"/>
<accession>A0A1T4QMF7</accession>
<organism evidence="3 4">
    <name type="scientific">Oceanospirillum multiglobuliferum</name>
    <dbReference type="NCBI Taxonomy" id="64969"/>
    <lineage>
        <taxon>Bacteria</taxon>
        <taxon>Pseudomonadati</taxon>
        <taxon>Pseudomonadota</taxon>
        <taxon>Gammaproteobacteria</taxon>
        <taxon>Oceanospirillales</taxon>
        <taxon>Oceanospirillaceae</taxon>
        <taxon>Oceanospirillum</taxon>
    </lineage>
</organism>
<comment type="caution">
    <text evidence="3">The sequence shown here is derived from an EMBL/GenBank/DDBJ whole genome shotgun (WGS) entry which is preliminary data.</text>
</comment>
<proteinExistence type="inferred from homology"/>
<dbReference type="SUPFAM" id="SSF52402">
    <property type="entry name" value="Adenine nucleotide alpha hydrolases-like"/>
    <property type="match status" value="1"/>
</dbReference>
<dbReference type="EMBL" id="MTSM01000003">
    <property type="protein sequence ID" value="OPX56442.1"/>
    <property type="molecule type" value="Genomic_DNA"/>
</dbReference>
<evidence type="ECO:0000256" key="1">
    <source>
        <dbReference type="ARBA" id="ARBA00008791"/>
    </source>
</evidence>
<dbReference type="InterPro" id="IPR006016">
    <property type="entry name" value="UspA"/>
</dbReference>
<protein>
    <submittedName>
        <fullName evidence="3">Universal stress protein</fullName>
    </submittedName>
</protein>
<keyword evidence="4" id="KW-1185">Reference proteome</keyword>
<dbReference type="RefSeq" id="WP_078745532.1">
    <property type="nucleotide sequence ID" value="NZ_FUXG01000012.1"/>
</dbReference>
<gene>
    <name evidence="3" type="ORF">BTE48_03160</name>
</gene>
<dbReference type="OrthoDB" id="5877096at2"/>
<dbReference type="Gene3D" id="3.40.50.620">
    <property type="entry name" value="HUPs"/>
    <property type="match status" value="1"/>
</dbReference>
<evidence type="ECO:0000313" key="3">
    <source>
        <dbReference type="EMBL" id="OPX56442.1"/>
    </source>
</evidence>
<dbReference type="CDD" id="cd00293">
    <property type="entry name" value="USP-like"/>
    <property type="match status" value="1"/>
</dbReference>
<feature type="domain" description="UspA" evidence="2">
    <location>
        <begin position="6"/>
        <end position="156"/>
    </location>
</feature>
<comment type="similarity">
    <text evidence="1">Belongs to the universal stress protein A family.</text>
</comment>
<dbReference type="Proteomes" id="UP000191418">
    <property type="component" value="Unassembled WGS sequence"/>
</dbReference>
<dbReference type="STRING" id="64969.SAMN02745127_01938"/>
<evidence type="ECO:0000313" key="4">
    <source>
        <dbReference type="Proteomes" id="UP000191418"/>
    </source>
</evidence>
<name>A0A1T4QMF7_9GAMM</name>
<dbReference type="InterPro" id="IPR014729">
    <property type="entry name" value="Rossmann-like_a/b/a_fold"/>
</dbReference>
<dbReference type="PANTHER" id="PTHR46268:SF27">
    <property type="entry name" value="UNIVERSAL STRESS PROTEIN RV2623"/>
    <property type="match status" value="1"/>
</dbReference>
<dbReference type="PANTHER" id="PTHR46268">
    <property type="entry name" value="STRESS RESPONSE PROTEIN NHAX"/>
    <property type="match status" value="1"/>
</dbReference>
<sequence length="159" mass="17950">MLPSVTRILYASDIRPGSRPAFRAAMSLCGHYESKITFLHVVEPMSSSAERLVRSMMSSDPSLKALHDESLQHVQQQVVERVERFCREELDASEMLKEGQLEARVEEGTPWKKILEVADEINASVIVMGVRHHKSLLGDTPTKVMHHSRRPVLTVPLQP</sequence>